<evidence type="ECO:0000256" key="2">
    <source>
        <dbReference type="SAM" id="MobiDB-lite"/>
    </source>
</evidence>
<dbReference type="GO" id="GO:0003993">
    <property type="term" value="F:acid phosphatase activity"/>
    <property type="evidence" value="ECO:0007669"/>
    <property type="project" value="InterPro"/>
</dbReference>
<feature type="domain" description="Calcineurin-like phosphoesterase" evidence="4">
    <location>
        <begin position="117"/>
        <end position="276"/>
    </location>
</feature>
<dbReference type="Proteomes" id="UP000619260">
    <property type="component" value="Unassembled WGS sequence"/>
</dbReference>
<dbReference type="EMBL" id="BOPF01000010">
    <property type="protein sequence ID" value="GIJ46567.1"/>
    <property type="molecule type" value="Genomic_DNA"/>
</dbReference>
<keyword evidence="3" id="KW-0812">Transmembrane</keyword>
<evidence type="ECO:0000256" key="1">
    <source>
        <dbReference type="ARBA" id="ARBA00022729"/>
    </source>
</evidence>
<dbReference type="AlphaFoldDB" id="A0A8J3YLM0"/>
<feature type="transmembrane region" description="Helical" evidence="3">
    <location>
        <begin position="56"/>
        <end position="73"/>
    </location>
</feature>
<evidence type="ECO:0000313" key="5">
    <source>
        <dbReference type="EMBL" id="GIJ46567.1"/>
    </source>
</evidence>
<evidence type="ECO:0000256" key="3">
    <source>
        <dbReference type="SAM" id="Phobius"/>
    </source>
</evidence>
<keyword evidence="3" id="KW-1133">Transmembrane helix</keyword>
<dbReference type="Pfam" id="PF00149">
    <property type="entry name" value="Metallophos"/>
    <property type="match status" value="1"/>
</dbReference>
<comment type="caution">
    <text evidence="5">The sequence shown here is derived from an EMBL/GenBank/DDBJ whole genome shotgun (WGS) entry which is preliminary data.</text>
</comment>
<proteinExistence type="predicted"/>
<protein>
    <recommendedName>
        <fullName evidence="4">Calcineurin-like phosphoesterase domain-containing protein</fullName>
    </recommendedName>
</protein>
<name>A0A8J3YLM0_9ACTN</name>
<dbReference type="PANTHER" id="PTHR22953:SF153">
    <property type="entry name" value="PURPLE ACID PHOSPHATASE"/>
    <property type="match status" value="1"/>
</dbReference>
<keyword evidence="3" id="KW-0472">Membrane</keyword>
<dbReference type="Gene3D" id="3.60.21.10">
    <property type="match status" value="1"/>
</dbReference>
<dbReference type="RefSeq" id="WP_239153055.1">
    <property type="nucleotide sequence ID" value="NZ_BOPF01000010.1"/>
</dbReference>
<keyword evidence="6" id="KW-1185">Reference proteome</keyword>
<evidence type="ECO:0000259" key="4">
    <source>
        <dbReference type="Pfam" id="PF00149"/>
    </source>
</evidence>
<sequence length="368" mass="40846">MTEEEKAPAAAAQPPPKRKDVGTERWSPLPYLLRASRWVRGSRPVRWFRKDKRAQAALATFLIIVIGIVYLLLRDTDGPTTIRAVAAGDMACDPDDPLFLANSDAEGGYCRHAEVSEIAAAMNPDVLLGLGDYQYELPTADAYRDVYNPSWGRLRNQTIPAFGNQEYKVHEANTFTAYFGERVRDPKGYWSQDVGRWHVVVLNSNCTSVTGGCLRGSPQQEWLDADLSANRKKCVVALWHHPRFSSGLGGSDLRTKDLYATLYEHKAELVLSGHDADYERFARLDPDGRPNPHGVTQFVVGVGGQAHYPREDGSPAPELVGEHVDYDHSGVLELTLMQDRYRWAFHALGAAEDGVSVAITDQGEAMCF</sequence>
<keyword evidence="1" id="KW-0732">Signal</keyword>
<feature type="region of interest" description="Disordered" evidence="2">
    <location>
        <begin position="1"/>
        <end position="23"/>
    </location>
</feature>
<evidence type="ECO:0000313" key="6">
    <source>
        <dbReference type="Proteomes" id="UP000619260"/>
    </source>
</evidence>
<accession>A0A8J3YLM0</accession>
<dbReference type="SUPFAM" id="SSF56300">
    <property type="entry name" value="Metallo-dependent phosphatases"/>
    <property type="match status" value="1"/>
</dbReference>
<gene>
    <name evidence="5" type="ORF">Val02_34530</name>
</gene>
<organism evidence="5 6">
    <name type="scientific">Virgisporangium aliadipatigenens</name>
    <dbReference type="NCBI Taxonomy" id="741659"/>
    <lineage>
        <taxon>Bacteria</taxon>
        <taxon>Bacillati</taxon>
        <taxon>Actinomycetota</taxon>
        <taxon>Actinomycetes</taxon>
        <taxon>Micromonosporales</taxon>
        <taxon>Micromonosporaceae</taxon>
        <taxon>Virgisporangium</taxon>
    </lineage>
</organism>
<dbReference type="InterPro" id="IPR029052">
    <property type="entry name" value="Metallo-depent_PP-like"/>
</dbReference>
<reference evidence="5" key="1">
    <citation type="submission" date="2021-01" db="EMBL/GenBank/DDBJ databases">
        <title>Whole genome shotgun sequence of Virgisporangium aliadipatigenens NBRC 105644.</title>
        <authorList>
            <person name="Komaki H."/>
            <person name="Tamura T."/>
        </authorList>
    </citation>
    <scope>NUCLEOTIDE SEQUENCE</scope>
    <source>
        <strain evidence="5">NBRC 105644</strain>
    </source>
</reference>
<dbReference type="InterPro" id="IPR039331">
    <property type="entry name" value="PAPs-like"/>
</dbReference>
<dbReference type="InterPro" id="IPR004843">
    <property type="entry name" value="Calcineurin-like_PHP"/>
</dbReference>
<dbReference type="PANTHER" id="PTHR22953">
    <property type="entry name" value="ACID PHOSPHATASE RELATED"/>
    <property type="match status" value="1"/>
</dbReference>